<keyword evidence="3" id="KW-0574">Periplasm</keyword>
<feature type="compositionally biased region" description="Basic and acidic residues" evidence="5">
    <location>
        <begin position="535"/>
        <end position="544"/>
    </location>
</feature>
<name>A0ABX8D9D4_9CELL</name>
<dbReference type="Gene3D" id="2.70.98.70">
    <property type="match status" value="1"/>
</dbReference>
<gene>
    <name evidence="8" type="ORF">KG103_03980</name>
</gene>
<dbReference type="InterPro" id="IPR031680">
    <property type="entry name" value="Hepar_II_III_N"/>
</dbReference>
<evidence type="ECO:0000313" key="8">
    <source>
        <dbReference type="EMBL" id="QVI63086.1"/>
    </source>
</evidence>
<dbReference type="InterPro" id="IPR008929">
    <property type="entry name" value="Chondroitin_lyas"/>
</dbReference>
<comment type="subcellular location">
    <subcellularLocation>
        <location evidence="1">Periplasm</location>
    </subcellularLocation>
</comment>
<protein>
    <submittedName>
        <fullName evidence="8">Heparinase II/III family protein</fullName>
    </submittedName>
</protein>
<keyword evidence="2" id="KW-0732">Signal</keyword>
<dbReference type="PANTHER" id="PTHR39210">
    <property type="entry name" value="HEPARIN-SULFATE LYASE"/>
    <property type="match status" value="1"/>
</dbReference>
<reference evidence="8 9" key="1">
    <citation type="submission" date="2021-05" db="EMBL/GenBank/DDBJ databases">
        <title>Novel species in genus Cellulomonas.</title>
        <authorList>
            <person name="Zhang G."/>
        </authorList>
    </citation>
    <scope>NUCLEOTIDE SEQUENCE [LARGE SCALE GENOMIC DNA]</scope>
    <source>
        <strain evidence="9">zg-ZUI222</strain>
    </source>
</reference>
<evidence type="ECO:0000256" key="1">
    <source>
        <dbReference type="ARBA" id="ARBA00004418"/>
    </source>
</evidence>
<evidence type="ECO:0000256" key="3">
    <source>
        <dbReference type="ARBA" id="ARBA00022764"/>
    </source>
</evidence>
<dbReference type="InterPro" id="IPR012480">
    <property type="entry name" value="Hepar_II_III_C"/>
</dbReference>
<proteinExistence type="predicted"/>
<dbReference type="Pfam" id="PF07940">
    <property type="entry name" value="Hepar_II_III_C"/>
    <property type="match status" value="1"/>
</dbReference>
<evidence type="ECO:0000259" key="7">
    <source>
        <dbReference type="Pfam" id="PF16889"/>
    </source>
</evidence>
<dbReference type="SUPFAM" id="SSF48230">
    <property type="entry name" value="Chondroitin AC/alginate lyase"/>
    <property type="match status" value="1"/>
</dbReference>
<dbReference type="Proteomes" id="UP000677804">
    <property type="component" value="Chromosome"/>
</dbReference>
<keyword evidence="4" id="KW-0456">Lyase</keyword>
<keyword evidence="9" id="KW-1185">Reference proteome</keyword>
<dbReference type="RefSeq" id="WP_207340561.1">
    <property type="nucleotide sequence ID" value="NZ_CP074405.1"/>
</dbReference>
<evidence type="ECO:0000256" key="2">
    <source>
        <dbReference type="ARBA" id="ARBA00022729"/>
    </source>
</evidence>
<evidence type="ECO:0000256" key="4">
    <source>
        <dbReference type="ARBA" id="ARBA00023239"/>
    </source>
</evidence>
<accession>A0ABX8D9D4</accession>
<evidence type="ECO:0000259" key="6">
    <source>
        <dbReference type="Pfam" id="PF07940"/>
    </source>
</evidence>
<dbReference type="EMBL" id="CP074405">
    <property type="protein sequence ID" value="QVI63086.1"/>
    <property type="molecule type" value="Genomic_DNA"/>
</dbReference>
<dbReference type="PANTHER" id="PTHR39210:SF1">
    <property type="entry name" value="HEPARIN-SULFATE LYASE"/>
    <property type="match status" value="1"/>
</dbReference>
<dbReference type="Pfam" id="PF16889">
    <property type="entry name" value="Hepar_II_III_N"/>
    <property type="match status" value="1"/>
</dbReference>
<feature type="domain" description="Heparin-sulfate lyase N-terminal" evidence="7">
    <location>
        <begin position="7"/>
        <end position="208"/>
    </location>
</feature>
<evidence type="ECO:0000313" key="9">
    <source>
        <dbReference type="Proteomes" id="UP000677804"/>
    </source>
</evidence>
<feature type="domain" description="Heparinase II/III-like C-terminal" evidence="6">
    <location>
        <begin position="275"/>
        <end position="513"/>
    </location>
</feature>
<sequence length="557" mass="61425">MREGWKHAEFPPVDLALPINWATAAMQDRSWGFYLHTWSFLDPVVRGWTTSRDDGLIGWCLDRAASWVAAHVDGHVPRAGCAPMAWYDMALSLRAPRLAWLLREALRRDPVDERLELLYRGVLAHQQALGEAKAFNARNNHGFYTAVGQLSLARELRPLPGMAALERQGRHRLAEVAATQFLDDGGHSEHSPEYHRMLVRDFRRAERSGLVADPTLRARLARSDALLTWMVQPDGHLVQFGDTSLIEVDAAELGAGLADASAPDRGASSEQLVAAAFPASGYAFARTGAPGHGGAYVALMAAFHSRAHKHADDAVVVWHDRGHEWLVDAGRYGYADLLAGDSPLRLQGFYYGTPERQYVESTRAHTTVDCDGRDHVRRGRTPYGAGDVGAQVLDGHARLEATVDHGGWAHRRVVVTRPGHWLLLVDDVEAMDGAEHVFRSWLTLPGELVVRTAPNTGTVRAVHPATGERLWIRSFADDGGIVPVTAQTEPELQGWRSRHDRELTPAWSLGRRTAPTRRHTFVVLLQLGPVPPQRVPDHPFRETGRSPGASRPGGPTP</sequence>
<feature type="region of interest" description="Disordered" evidence="5">
    <location>
        <begin position="530"/>
        <end position="557"/>
    </location>
</feature>
<evidence type="ECO:0000256" key="5">
    <source>
        <dbReference type="SAM" id="MobiDB-lite"/>
    </source>
</evidence>
<feature type="compositionally biased region" description="Low complexity" evidence="5">
    <location>
        <begin position="545"/>
        <end position="557"/>
    </location>
</feature>
<dbReference type="Gene3D" id="1.50.10.100">
    <property type="entry name" value="Chondroitin AC/alginate lyase"/>
    <property type="match status" value="1"/>
</dbReference>
<organism evidence="8 9">
    <name type="scientific">Cellulomonas wangleii</name>
    <dbReference type="NCBI Taxonomy" id="2816956"/>
    <lineage>
        <taxon>Bacteria</taxon>
        <taxon>Bacillati</taxon>
        <taxon>Actinomycetota</taxon>
        <taxon>Actinomycetes</taxon>
        <taxon>Micrococcales</taxon>
        <taxon>Cellulomonadaceae</taxon>
        <taxon>Cellulomonas</taxon>
    </lineage>
</organism>